<reference evidence="1" key="1">
    <citation type="journal article" date="2022" name="G3 (Bethesda)">
        <title>High quality genome of the basidiomycete yeast Dioszegia hungarica PDD-24b-2 isolated from cloud water.</title>
        <authorList>
            <person name="Jarrige D."/>
            <person name="Haridas S."/>
            <person name="Bleykasten-Grosshans C."/>
            <person name="Joly M."/>
            <person name="Nadalig T."/>
            <person name="Sancelme M."/>
            <person name="Vuilleumier S."/>
            <person name="Grigoriev I.V."/>
            <person name="Amato P."/>
            <person name="Bringel F."/>
        </authorList>
    </citation>
    <scope>NUCLEOTIDE SEQUENCE</scope>
    <source>
        <strain evidence="1">PDD-24b-2</strain>
    </source>
</reference>
<organism evidence="1 2">
    <name type="scientific">Dioszegia hungarica</name>
    <dbReference type="NCBI Taxonomy" id="4972"/>
    <lineage>
        <taxon>Eukaryota</taxon>
        <taxon>Fungi</taxon>
        <taxon>Dikarya</taxon>
        <taxon>Basidiomycota</taxon>
        <taxon>Agaricomycotina</taxon>
        <taxon>Tremellomycetes</taxon>
        <taxon>Tremellales</taxon>
        <taxon>Bulleribasidiaceae</taxon>
        <taxon>Dioszegia</taxon>
    </lineage>
</organism>
<protein>
    <submittedName>
        <fullName evidence="1">Uncharacterized protein</fullName>
    </submittedName>
</protein>
<evidence type="ECO:0000313" key="2">
    <source>
        <dbReference type="Proteomes" id="UP001164286"/>
    </source>
</evidence>
<name>A0AA38LR27_9TREE</name>
<dbReference type="RefSeq" id="XP_052942267.1">
    <property type="nucleotide sequence ID" value="XM_053091275.1"/>
</dbReference>
<gene>
    <name evidence="1" type="ORF">MKK02DRAFT_40793</name>
</gene>
<dbReference type="GeneID" id="77730480"/>
<proteinExistence type="predicted"/>
<evidence type="ECO:0000313" key="1">
    <source>
        <dbReference type="EMBL" id="KAI9632490.1"/>
    </source>
</evidence>
<dbReference type="Proteomes" id="UP001164286">
    <property type="component" value="Unassembled WGS sequence"/>
</dbReference>
<sequence>MSGFWQLFIQMQSSAIAGTGGTPDNVQSGGEDIGIQSISAKNTRGEQSNRSRSRWTEELQEGVWIPLIPLITSTLHSSPASLHLTQITTPKTITLPAMQLFALFTLLPLLATAAPLGVPLPVPSPKSGLVNINAVASIGTSASITINLKDTQVVPSVLPIVSSATSIVQSLVSEAPNVLANAPARVAAVVSSASSVAGAAPSKASAVVAEASKVIAAVPVKASAAVAEASKALKVVPGVLAAVAPVASTPSVPSVPVNPGAPSTTLDNLSASLVGLKAPSLITALTQLNTITSSLQQAVNEEATALKGQVDLARVVTDIVTLIRNLSAYLNALPTTLLTNSSVRSAAASIDTLLAAYIRGLQVIGLSTTAFADMAYKQGLSSTSGFSPLLVKTIAIFPKA</sequence>
<dbReference type="AlphaFoldDB" id="A0AA38LR27"/>
<dbReference type="EMBL" id="JAKWFO010000014">
    <property type="protein sequence ID" value="KAI9632490.1"/>
    <property type="molecule type" value="Genomic_DNA"/>
</dbReference>
<keyword evidence="2" id="KW-1185">Reference proteome</keyword>
<comment type="caution">
    <text evidence="1">The sequence shown here is derived from an EMBL/GenBank/DDBJ whole genome shotgun (WGS) entry which is preliminary data.</text>
</comment>
<accession>A0AA38LR27</accession>